<keyword evidence="2" id="KW-1185">Reference proteome</keyword>
<sequence>MVAKRSIVHFSCMSRWVIMTLILVLTTQISSSLRLMPQSAAPAASLPYYYQELQDEGMIGSHSEVQPEDVVADYGIWDPTPYSGGGGYAPVPHARRSTYASYPN</sequence>
<evidence type="ECO:0000313" key="1">
    <source>
        <dbReference type="EMBL" id="KAJ4842406.1"/>
    </source>
</evidence>
<reference evidence="1" key="2">
    <citation type="journal article" date="2023" name="Plants (Basel)">
        <title>Annotation of the Turnera subulata (Passifloraceae) Draft Genome Reveals the S-Locus Evolved after the Divergence of Turneroideae from Passifloroideae in a Stepwise Manner.</title>
        <authorList>
            <person name="Henning P.M."/>
            <person name="Roalson E.H."/>
            <person name="Mir W."/>
            <person name="McCubbin A.G."/>
            <person name="Shore J.S."/>
        </authorList>
    </citation>
    <scope>NUCLEOTIDE SEQUENCE</scope>
    <source>
        <strain evidence="1">F60SS</strain>
    </source>
</reference>
<dbReference type="AlphaFoldDB" id="A0A9Q0G5U8"/>
<dbReference type="Proteomes" id="UP001141552">
    <property type="component" value="Unassembled WGS sequence"/>
</dbReference>
<comment type="caution">
    <text evidence="1">The sequence shown here is derived from an EMBL/GenBank/DDBJ whole genome shotgun (WGS) entry which is preliminary data.</text>
</comment>
<proteinExistence type="predicted"/>
<gene>
    <name evidence="1" type="ORF">Tsubulata_039842</name>
</gene>
<organism evidence="1 2">
    <name type="scientific">Turnera subulata</name>
    <dbReference type="NCBI Taxonomy" id="218843"/>
    <lineage>
        <taxon>Eukaryota</taxon>
        <taxon>Viridiplantae</taxon>
        <taxon>Streptophyta</taxon>
        <taxon>Embryophyta</taxon>
        <taxon>Tracheophyta</taxon>
        <taxon>Spermatophyta</taxon>
        <taxon>Magnoliopsida</taxon>
        <taxon>eudicotyledons</taxon>
        <taxon>Gunneridae</taxon>
        <taxon>Pentapetalae</taxon>
        <taxon>rosids</taxon>
        <taxon>fabids</taxon>
        <taxon>Malpighiales</taxon>
        <taxon>Passifloraceae</taxon>
        <taxon>Turnera</taxon>
    </lineage>
</organism>
<evidence type="ECO:0000313" key="2">
    <source>
        <dbReference type="Proteomes" id="UP001141552"/>
    </source>
</evidence>
<dbReference type="EMBL" id="JAKUCV010002499">
    <property type="protein sequence ID" value="KAJ4842406.1"/>
    <property type="molecule type" value="Genomic_DNA"/>
</dbReference>
<protein>
    <submittedName>
        <fullName evidence="1">Uncharacterized protein</fullName>
    </submittedName>
</protein>
<name>A0A9Q0G5U8_9ROSI</name>
<reference evidence="1" key="1">
    <citation type="submission" date="2022-02" db="EMBL/GenBank/DDBJ databases">
        <authorList>
            <person name="Henning P.M."/>
            <person name="McCubbin A.G."/>
            <person name="Shore J.S."/>
        </authorList>
    </citation>
    <scope>NUCLEOTIDE SEQUENCE</scope>
    <source>
        <strain evidence="1">F60SS</strain>
        <tissue evidence="1">Leaves</tissue>
    </source>
</reference>
<dbReference type="OrthoDB" id="846356at2759"/>
<accession>A0A9Q0G5U8</accession>